<evidence type="ECO:0000256" key="1">
    <source>
        <dbReference type="SAM" id="Phobius"/>
    </source>
</evidence>
<evidence type="ECO:0008006" key="3">
    <source>
        <dbReference type="Google" id="ProtNLM"/>
    </source>
</evidence>
<sequence length="62" mass="6487">MVIGIGGNYTFGGNIPFFGMKIPCIAGAAIFGIVLNLLLSIGEKKSKNDTSEIKPEAETAEV</sequence>
<protein>
    <recommendedName>
        <fullName evidence="3">Uracil permease</fullName>
    </recommendedName>
</protein>
<gene>
    <name evidence="2" type="ORF">SDC9_190848</name>
</gene>
<proteinExistence type="predicted"/>
<evidence type="ECO:0000313" key="2">
    <source>
        <dbReference type="EMBL" id="MPN43289.1"/>
    </source>
</evidence>
<dbReference type="EMBL" id="VSSQ01101597">
    <property type="protein sequence ID" value="MPN43289.1"/>
    <property type="molecule type" value="Genomic_DNA"/>
</dbReference>
<feature type="transmembrane region" description="Helical" evidence="1">
    <location>
        <begin position="20"/>
        <end position="39"/>
    </location>
</feature>
<comment type="caution">
    <text evidence="2">The sequence shown here is derived from an EMBL/GenBank/DDBJ whole genome shotgun (WGS) entry which is preliminary data.</text>
</comment>
<keyword evidence="1" id="KW-1133">Transmembrane helix</keyword>
<organism evidence="2">
    <name type="scientific">bioreactor metagenome</name>
    <dbReference type="NCBI Taxonomy" id="1076179"/>
    <lineage>
        <taxon>unclassified sequences</taxon>
        <taxon>metagenomes</taxon>
        <taxon>ecological metagenomes</taxon>
    </lineage>
</organism>
<keyword evidence="1" id="KW-0812">Transmembrane</keyword>
<name>A0A645HYM5_9ZZZZ</name>
<keyword evidence="1" id="KW-0472">Membrane</keyword>
<accession>A0A645HYM5</accession>
<reference evidence="2" key="1">
    <citation type="submission" date="2019-08" db="EMBL/GenBank/DDBJ databases">
        <authorList>
            <person name="Kucharzyk K."/>
            <person name="Murdoch R.W."/>
            <person name="Higgins S."/>
            <person name="Loffler F."/>
        </authorList>
    </citation>
    <scope>NUCLEOTIDE SEQUENCE</scope>
</reference>
<dbReference type="AlphaFoldDB" id="A0A645HYM5"/>